<dbReference type="PANTHER" id="PTHR47792:SF1">
    <property type="entry name" value="PROTEIN SOK2-RELATED"/>
    <property type="match status" value="1"/>
</dbReference>
<dbReference type="PROSITE" id="PS51299">
    <property type="entry name" value="HTH_APSES"/>
    <property type="match status" value="1"/>
</dbReference>
<dbReference type="SUPFAM" id="SSF54616">
    <property type="entry name" value="DNA-binding domain of Mlu1-box binding protein MBP1"/>
    <property type="match status" value="1"/>
</dbReference>
<accession>A0AAJ0CB31</accession>
<evidence type="ECO:0000256" key="4">
    <source>
        <dbReference type="ARBA" id="ARBA00023015"/>
    </source>
</evidence>
<dbReference type="RefSeq" id="XP_060287234.1">
    <property type="nucleotide sequence ID" value="XM_060422817.1"/>
</dbReference>
<dbReference type="InterPro" id="IPR018004">
    <property type="entry name" value="KilA/APSES_HTH"/>
</dbReference>
<keyword evidence="7" id="KW-0539">Nucleus</keyword>
<evidence type="ECO:0000256" key="5">
    <source>
        <dbReference type="ARBA" id="ARBA00023125"/>
    </source>
</evidence>
<dbReference type="InterPro" id="IPR003163">
    <property type="entry name" value="Tscrpt_reg_HTH_APSES-type"/>
</dbReference>
<comment type="caution">
    <text evidence="11">The sequence shown here is derived from an EMBL/GenBank/DDBJ whole genome shotgun (WGS) entry which is preliminary data.</text>
</comment>
<sequence>MHQPGSEMYYQHMTSGQAPPPQTVTSYNHHQQPPLLQPGPAQYPPPSTYSAYNYANGGLTSPPTSGVSNQMGGGQNVLPLPGSQPGMTGAYQHGFDTTGQVAPPGMKPRVTATLWEDEGSLCFQVEARGICVARREDNHMINGTKLLNVAGMTRGRRDGILKSEKVRHVVKIGPMHLKGVWIPFERALDFANKEKITELLYPLFVHNIGSLLYHPTNQPRTSQVMAAAERRKQEQNQMRNAQAPGGLPSLQQHHHHSMTLPGPQPTLSSHPGMGRPSLDRAHTFPTPPTSASSVMGGMGTSENFQWGQQGMNGAQSANPMSIDTGLSNARSMPTTPASTPPGASIQSMQSYPPGNPPGSQPYDSSRQLYSAPANQHASYPPSNGPSQDRSIYGQTNYVKSEMGPPASRPVGSVDQGDSKAANGMMHPGQGPEPGGPQPGADEEAEHEHDAEYTHDSGAYDASRAQYNYNAPPVASLPNDHAHLSPEMTGSPHQAGSGRATPRTAPAPQSYYSQQGYTTPPRAQPQSSNLYNVMSNDRGPTNGTSSGDVYAPQADMGSSIPSAYATQQPVLNGSSGGMKRGRDDEDDRSGGVGGLDPKRRKTFTDGSIPSPTYDTSMSRPASAIATQRRR</sequence>
<feature type="region of interest" description="Disordered" evidence="9">
    <location>
        <begin position="221"/>
        <end position="629"/>
    </location>
</feature>
<dbReference type="GO" id="GO:0005634">
    <property type="term" value="C:nucleus"/>
    <property type="evidence" value="ECO:0007669"/>
    <property type="project" value="UniProtKB-SubCell"/>
</dbReference>
<feature type="compositionally biased region" description="Basic and acidic residues" evidence="9">
    <location>
        <begin position="445"/>
        <end position="454"/>
    </location>
</feature>
<feature type="compositionally biased region" description="Polar residues" evidence="9">
    <location>
        <begin position="361"/>
        <end position="398"/>
    </location>
</feature>
<feature type="compositionally biased region" description="Polar residues" evidence="9">
    <location>
        <begin position="523"/>
        <end position="546"/>
    </location>
</feature>
<feature type="compositionally biased region" description="Polar residues" evidence="9">
    <location>
        <begin position="558"/>
        <end position="572"/>
    </location>
</feature>
<dbReference type="Gene3D" id="3.10.260.10">
    <property type="entry name" value="Transcription regulator HTH, APSES-type DNA-binding domain"/>
    <property type="match status" value="1"/>
</dbReference>
<keyword evidence="12" id="KW-1185">Reference proteome</keyword>
<dbReference type="AlphaFoldDB" id="A0AAJ0CB31"/>
<keyword evidence="8" id="KW-0183">Conidiation</keyword>
<dbReference type="Pfam" id="PF04383">
    <property type="entry name" value="KilA-N"/>
    <property type="match status" value="1"/>
</dbReference>
<proteinExistence type="inferred from homology"/>
<keyword evidence="5" id="KW-0238">DNA-binding</keyword>
<keyword evidence="3" id="KW-0749">Sporulation</keyword>
<gene>
    <name evidence="11" type="ORF">QBC33DRAFT_227281</name>
</gene>
<keyword evidence="6" id="KW-0804">Transcription</keyword>
<evidence type="ECO:0000313" key="11">
    <source>
        <dbReference type="EMBL" id="KAK1771021.1"/>
    </source>
</evidence>
<dbReference type="GeneID" id="85306004"/>
<dbReference type="FunFam" id="3.10.260.10:FF:000003">
    <property type="entry name" value="Ascospore maturation 1 protein"/>
    <property type="match status" value="1"/>
</dbReference>
<evidence type="ECO:0000256" key="7">
    <source>
        <dbReference type="ARBA" id="ARBA00023242"/>
    </source>
</evidence>
<evidence type="ECO:0000259" key="10">
    <source>
        <dbReference type="PROSITE" id="PS51299"/>
    </source>
</evidence>
<dbReference type="PANTHER" id="PTHR47792">
    <property type="entry name" value="PROTEIN SOK2-RELATED"/>
    <property type="match status" value="1"/>
</dbReference>
<protein>
    <submittedName>
        <fullName evidence="11">Cell pattern formation-associated protein stuA</fullName>
    </submittedName>
</protein>
<dbReference type="GO" id="GO:0003700">
    <property type="term" value="F:DNA-binding transcription factor activity"/>
    <property type="evidence" value="ECO:0007669"/>
    <property type="project" value="TreeGrafter"/>
</dbReference>
<feature type="compositionally biased region" description="Polar residues" evidence="9">
    <location>
        <begin position="300"/>
        <end position="328"/>
    </location>
</feature>
<evidence type="ECO:0000256" key="2">
    <source>
        <dbReference type="ARBA" id="ARBA00007247"/>
    </source>
</evidence>
<feature type="compositionally biased region" description="Pro residues" evidence="9">
    <location>
        <begin position="35"/>
        <end position="47"/>
    </location>
</feature>
<feature type="region of interest" description="Disordered" evidence="9">
    <location>
        <begin position="1"/>
        <end position="66"/>
    </location>
</feature>
<evidence type="ECO:0000256" key="6">
    <source>
        <dbReference type="ARBA" id="ARBA00023163"/>
    </source>
</evidence>
<evidence type="ECO:0000256" key="3">
    <source>
        <dbReference type="ARBA" id="ARBA00022969"/>
    </source>
</evidence>
<dbReference type="EMBL" id="MU838999">
    <property type="protein sequence ID" value="KAK1771021.1"/>
    <property type="molecule type" value="Genomic_DNA"/>
</dbReference>
<comment type="similarity">
    <text evidence="2">Belongs to the EFG1/PHD1/stuA family.</text>
</comment>
<dbReference type="GO" id="GO:0045944">
    <property type="term" value="P:positive regulation of transcription by RNA polymerase II"/>
    <property type="evidence" value="ECO:0007669"/>
    <property type="project" value="TreeGrafter"/>
</dbReference>
<evidence type="ECO:0000256" key="8">
    <source>
        <dbReference type="ARBA" id="ARBA00023321"/>
    </source>
</evidence>
<name>A0AAJ0CB31_9PEZI</name>
<feature type="compositionally biased region" description="Polar residues" evidence="9">
    <location>
        <begin position="603"/>
        <end position="618"/>
    </location>
</feature>
<feature type="compositionally biased region" description="Low complexity" evidence="9">
    <location>
        <begin position="329"/>
        <end position="344"/>
    </location>
</feature>
<dbReference type="SMART" id="SM01252">
    <property type="entry name" value="KilA-N"/>
    <property type="match status" value="1"/>
</dbReference>
<comment type="subcellular location">
    <subcellularLocation>
        <location evidence="1">Nucleus</location>
    </subcellularLocation>
</comment>
<dbReference type="GO" id="GO:0048315">
    <property type="term" value="P:conidium formation"/>
    <property type="evidence" value="ECO:0007669"/>
    <property type="project" value="UniProtKB-KW"/>
</dbReference>
<dbReference type="GO" id="GO:0030435">
    <property type="term" value="P:sporulation resulting in formation of a cellular spore"/>
    <property type="evidence" value="ECO:0007669"/>
    <property type="project" value="UniProtKB-KW"/>
</dbReference>
<evidence type="ECO:0000313" key="12">
    <source>
        <dbReference type="Proteomes" id="UP001244011"/>
    </source>
</evidence>
<feature type="domain" description="HTH APSES-type" evidence="10">
    <location>
        <begin position="109"/>
        <end position="215"/>
    </location>
</feature>
<reference evidence="11" key="1">
    <citation type="submission" date="2023-06" db="EMBL/GenBank/DDBJ databases">
        <title>Genome-scale phylogeny and comparative genomics of the fungal order Sordariales.</title>
        <authorList>
            <consortium name="Lawrence Berkeley National Laboratory"/>
            <person name="Hensen N."/>
            <person name="Bonometti L."/>
            <person name="Westerberg I."/>
            <person name="Brannstrom I.O."/>
            <person name="Guillou S."/>
            <person name="Cros-Aarteil S."/>
            <person name="Calhoun S."/>
            <person name="Haridas S."/>
            <person name="Kuo A."/>
            <person name="Mondo S."/>
            <person name="Pangilinan J."/>
            <person name="Riley R."/>
            <person name="Labutti K."/>
            <person name="Andreopoulos B."/>
            <person name="Lipzen A."/>
            <person name="Chen C."/>
            <person name="Yanf M."/>
            <person name="Daum C."/>
            <person name="Ng V."/>
            <person name="Clum A."/>
            <person name="Steindorff A."/>
            <person name="Ohm R."/>
            <person name="Martin F."/>
            <person name="Silar P."/>
            <person name="Natvig D."/>
            <person name="Lalanne C."/>
            <person name="Gautier V."/>
            <person name="Ament-Velasquez S.L."/>
            <person name="Kruys A."/>
            <person name="Hutchinson M.I."/>
            <person name="Powell A.J."/>
            <person name="Barry K."/>
            <person name="Miller A.N."/>
            <person name="Grigoriev I.V."/>
            <person name="Debuchy R."/>
            <person name="Gladieux P."/>
            <person name="Thoren M.H."/>
            <person name="Johannesson H."/>
        </authorList>
    </citation>
    <scope>NUCLEOTIDE SEQUENCE</scope>
    <source>
        <strain evidence="11">8032-3</strain>
    </source>
</reference>
<evidence type="ECO:0000256" key="1">
    <source>
        <dbReference type="ARBA" id="ARBA00004123"/>
    </source>
</evidence>
<evidence type="ECO:0000256" key="9">
    <source>
        <dbReference type="SAM" id="MobiDB-lite"/>
    </source>
</evidence>
<dbReference type="InterPro" id="IPR036887">
    <property type="entry name" value="HTH_APSES_sf"/>
</dbReference>
<dbReference type="InterPro" id="IPR029790">
    <property type="entry name" value="EFG1/Phd1/StuA"/>
</dbReference>
<feature type="compositionally biased region" description="Polar residues" evidence="9">
    <location>
        <begin position="12"/>
        <end position="30"/>
    </location>
</feature>
<dbReference type="GO" id="GO:0043565">
    <property type="term" value="F:sequence-specific DNA binding"/>
    <property type="evidence" value="ECO:0007669"/>
    <property type="project" value="TreeGrafter"/>
</dbReference>
<feature type="compositionally biased region" description="Polar residues" evidence="9">
    <location>
        <begin position="48"/>
        <end position="66"/>
    </location>
</feature>
<dbReference type="Proteomes" id="UP001244011">
    <property type="component" value="Unassembled WGS sequence"/>
</dbReference>
<keyword evidence="4" id="KW-0805">Transcription regulation</keyword>
<organism evidence="11 12">
    <name type="scientific">Phialemonium atrogriseum</name>
    <dbReference type="NCBI Taxonomy" id="1093897"/>
    <lineage>
        <taxon>Eukaryota</taxon>
        <taxon>Fungi</taxon>
        <taxon>Dikarya</taxon>
        <taxon>Ascomycota</taxon>
        <taxon>Pezizomycotina</taxon>
        <taxon>Sordariomycetes</taxon>
        <taxon>Sordariomycetidae</taxon>
        <taxon>Cephalothecales</taxon>
        <taxon>Cephalothecaceae</taxon>
        <taxon>Phialemonium</taxon>
    </lineage>
</organism>